<name>A0A9W6RMW7_9ACTN</name>
<evidence type="ECO:0000313" key="2">
    <source>
        <dbReference type="EMBL" id="GLY78419.1"/>
    </source>
</evidence>
<dbReference type="EMBL" id="BSTJ01000009">
    <property type="protein sequence ID" value="GLY78419.1"/>
    <property type="molecule type" value="Genomic_DNA"/>
</dbReference>
<gene>
    <name evidence="2" type="ORF">Airi01_066860</name>
</gene>
<evidence type="ECO:0000313" key="3">
    <source>
        <dbReference type="Proteomes" id="UP001165135"/>
    </source>
</evidence>
<comment type="caution">
    <text evidence="2">The sequence shown here is derived from an EMBL/GenBank/DDBJ whole genome shotgun (WGS) entry which is preliminary data.</text>
</comment>
<sequence length="218" mass="23138">MAERVLVVGRSPSVLLATVDLLRARGHSADATNQFDHVLEDYDVTDLDVLVFGGMVPAETKQRLREGILERNPHVTFVQGLAGIPGLLAAQVRAATSDGAPDGGEVVYDAAQRSLRLTLDDSAPVTVEAWWGTSFVPPEPKSASMYVFDDRLDAGTHIIPLPDQVPPEASFAGATVGSVTRVFAVGPMPAAVTRLAPTSATDDRLPQVARVATNSDDR</sequence>
<organism evidence="2 3">
    <name type="scientific">Actinoallomurus iriomotensis</name>
    <dbReference type="NCBI Taxonomy" id="478107"/>
    <lineage>
        <taxon>Bacteria</taxon>
        <taxon>Bacillati</taxon>
        <taxon>Actinomycetota</taxon>
        <taxon>Actinomycetes</taxon>
        <taxon>Streptosporangiales</taxon>
        <taxon>Thermomonosporaceae</taxon>
        <taxon>Actinoallomurus</taxon>
    </lineage>
</organism>
<reference evidence="2" key="1">
    <citation type="submission" date="2023-03" db="EMBL/GenBank/DDBJ databases">
        <title>Actinoallomurus iriomotensis NBRC 103681.</title>
        <authorList>
            <person name="Ichikawa N."/>
            <person name="Sato H."/>
            <person name="Tonouchi N."/>
        </authorList>
    </citation>
    <scope>NUCLEOTIDE SEQUENCE</scope>
    <source>
        <strain evidence="2">NBRC 103681</strain>
    </source>
</reference>
<proteinExistence type="predicted"/>
<evidence type="ECO:0000256" key="1">
    <source>
        <dbReference type="SAM" id="MobiDB-lite"/>
    </source>
</evidence>
<protein>
    <submittedName>
        <fullName evidence="2">Uncharacterized protein</fullName>
    </submittedName>
</protein>
<dbReference type="AlphaFoldDB" id="A0A9W6RMW7"/>
<feature type="region of interest" description="Disordered" evidence="1">
    <location>
        <begin position="197"/>
        <end position="218"/>
    </location>
</feature>
<dbReference type="Proteomes" id="UP001165135">
    <property type="component" value="Unassembled WGS sequence"/>
</dbReference>
<accession>A0A9W6RMW7</accession>